<name>A0ABV8G769_9ACTN</name>
<comment type="caution">
    <text evidence="4">The sequence shown here is derived from an EMBL/GenBank/DDBJ whole genome shotgun (WGS) entry which is preliminary data.</text>
</comment>
<evidence type="ECO:0000259" key="3">
    <source>
        <dbReference type="PROSITE" id="PS50837"/>
    </source>
</evidence>
<protein>
    <submittedName>
        <fullName evidence="4">NACHT domain-containing protein</fullName>
    </submittedName>
</protein>
<dbReference type="InterPro" id="IPR054547">
    <property type="entry name" value="NNH1"/>
</dbReference>
<dbReference type="PANTHER" id="PTHR46844:SF1">
    <property type="entry name" value="SLR5058 PROTEIN"/>
    <property type="match status" value="1"/>
</dbReference>
<evidence type="ECO:0000313" key="5">
    <source>
        <dbReference type="Proteomes" id="UP001595851"/>
    </source>
</evidence>
<dbReference type="InterPro" id="IPR027417">
    <property type="entry name" value="P-loop_NTPase"/>
</dbReference>
<organism evidence="4 5">
    <name type="scientific">Nonomuraea purpurea</name>
    <dbReference type="NCBI Taxonomy" id="1849276"/>
    <lineage>
        <taxon>Bacteria</taxon>
        <taxon>Bacillati</taxon>
        <taxon>Actinomycetota</taxon>
        <taxon>Actinomycetes</taxon>
        <taxon>Streptosporangiales</taxon>
        <taxon>Streptosporangiaceae</taxon>
        <taxon>Nonomuraea</taxon>
    </lineage>
</organism>
<dbReference type="PANTHER" id="PTHR46844">
    <property type="entry name" value="SLR5058 PROTEIN"/>
    <property type="match status" value="1"/>
</dbReference>
<keyword evidence="5" id="KW-1185">Reference proteome</keyword>
<reference evidence="5" key="1">
    <citation type="journal article" date="2019" name="Int. J. Syst. Evol. Microbiol.">
        <title>The Global Catalogue of Microorganisms (GCM) 10K type strain sequencing project: providing services to taxonomists for standard genome sequencing and annotation.</title>
        <authorList>
            <consortium name="The Broad Institute Genomics Platform"/>
            <consortium name="The Broad Institute Genome Sequencing Center for Infectious Disease"/>
            <person name="Wu L."/>
            <person name="Ma J."/>
        </authorList>
    </citation>
    <scope>NUCLEOTIDE SEQUENCE [LARGE SCALE GENOMIC DNA]</scope>
    <source>
        <strain evidence="5">TBRC 1276</strain>
    </source>
</reference>
<evidence type="ECO:0000313" key="4">
    <source>
        <dbReference type="EMBL" id="MFC4009841.1"/>
    </source>
</evidence>
<dbReference type="EMBL" id="JBHSBI010000010">
    <property type="protein sequence ID" value="MFC4009841.1"/>
    <property type="molecule type" value="Genomic_DNA"/>
</dbReference>
<dbReference type="Proteomes" id="UP001595851">
    <property type="component" value="Unassembled WGS sequence"/>
</dbReference>
<dbReference type="RefSeq" id="WP_379529859.1">
    <property type="nucleotide sequence ID" value="NZ_JBHSBI010000010.1"/>
</dbReference>
<feature type="domain" description="NACHT" evidence="3">
    <location>
        <begin position="280"/>
        <end position="614"/>
    </location>
</feature>
<dbReference type="Gene3D" id="3.40.50.300">
    <property type="entry name" value="P-loop containing nucleotide triphosphate hydrolases"/>
    <property type="match status" value="1"/>
</dbReference>
<dbReference type="InterPro" id="IPR032675">
    <property type="entry name" value="LRR_dom_sf"/>
</dbReference>
<keyword evidence="2" id="KW-0067">ATP-binding</keyword>
<evidence type="ECO:0000256" key="1">
    <source>
        <dbReference type="ARBA" id="ARBA00022741"/>
    </source>
</evidence>
<dbReference type="Gene3D" id="3.80.10.10">
    <property type="entry name" value="Ribonuclease Inhibitor"/>
    <property type="match status" value="1"/>
</dbReference>
<dbReference type="PROSITE" id="PS50837">
    <property type="entry name" value="NACHT"/>
    <property type="match status" value="1"/>
</dbReference>
<sequence>MPGVEAALTAAGKSIAERALREWLATRGQSKDRTSDLKDLVQSGFRDRLAPRKLDNQLQGIALAVEGRLGRLVEQEFGGLDESARAAVLLEVVDALRGADLSDAALFAADADPAKLAERIVTALPDPRLGEAEDRLYAVLLAESVDCLTGMIRQLPQYLPRAATESLSRLSGLAEGVERLLARMPLRTLEAPEGRQDDAAFERHYLTFVSRTMDEVELFGVRVENYRPRTSLSAAYISLNASTGERRPRVPERLAIAALTGRPAAEPGTERIESALRRSRLTLLRGDAGSGKSTLLRWLVVTAARGGFAGALSDWNGCVPMMIKLRSHSTGRLPPPSAFLDDVAQEVAGRMPRGWVERVLESGRALLLVDGVDELLVRHRPAVREWLSRLLAAYPAIRVVVTTRPTAADARWLADEGFAAVMLEPMTPEDQRELVRQWHVAMRDCPSLPCAPDELEGYEVALLARMESNPHLGVVASTPLLAAMLCALNLDRRTQLPRNRMGLYDAVLSLLLERRDAERGIEDEVSLDPGQKVWILRDLAWRLVSMGRSELSKATALKSVERKLALMTRMPYPAADVLEHLIRRSGVLREPVPGRIDFAHRTVQDYLAAGQLVEDEDVEAAIERAHLDQWREVVVMAAGHATGRVRRELLAGLLDRADQGGPHARRLRLLVAGCLETIQEIPVELRDRIEACLATVIPPRTFTEANILAAVGEEILRRLPDDLSGLTERQAAMTVRTAWLINGAAALDKLAAYADDQRPAVRIQLEEGWLYFDAVAYARRVLATAESVLVTSARLIRGLRQMSAVTHLSIHLDEPIADLRFLRAVPKVQALQLIGLGTESLDGLESLPELKDLMAVSGRSRPMNVEVLGRLPLLNRLWLQPFELDGLSFLDRVPRLRDLGLRLPSHDGEDWAAPLSRQHRVERLSLRRSGLPVPPEVFAEMRKLKRLLLTDVTGVATCLNVLAGHGLALDSLSLTSTDIADLTQLNTFPLSMLSLSRCTALSGLGPLAGQRLLTYLDLEGCEQVGDLSPLTGLPNLKTLHLRGVAVGIDLGPLAGTHGLTIHIGKGQQVTNERLLRGAVEVKRE</sequence>
<evidence type="ECO:0000256" key="2">
    <source>
        <dbReference type="ARBA" id="ARBA00022840"/>
    </source>
</evidence>
<gene>
    <name evidence="4" type="ORF">ACFOY2_21610</name>
</gene>
<accession>A0ABV8G769</accession>
<dbReference type="Pfam" id="PF22733">
    <property type="entry name" value="NNH1"/>
    <property type="match status" value="1"/>
</dbReference>
<dbReference type="SUPFAM" id="SSF52540">
    <property type="entry name" value="P-loop containing nucleoside triphosphate hydrolases"/>
    <property type="match status" value="1"/>
</dbReference>
<dbReference type="InterPro" id="IPR007111">
    <property type="entry name" value="NACHT_NTPase"/>
</dbReference>
<proteinExistence type="predicted"/>
<dbReference type="Pfam" id="PF05729">
    <property type="entry name" value="NACHT"/>
    <property type="match status" value="1"/>
</dbReference>
<keyword evidence="1" id="KW-0547">Nucleotide-binding</keyword>
<dbReference type="SUPFAM" id="SSF52058">
    <property type="entry name" value="L domain-like"/>
    <property type="match status" value="1"/>
</dbReference>